<evidence type="ECO:0000256" key="1">
    <source>
        <dbReference type="ARBA" id="ARBA00004236"/>
    </source>
</evidence>
<dbReference type="EMBL" id="FQXJ01000003">
    <property type="protein sequence ID" value="SHH16115.1"/>
    <property type="molecule type" value="Genomic_DNA"/>
</dbReference>
<proteinExistence type="predicted"/>
<keyword evidence="3 8" id="KW-0812">Transmembrane</keyword>
<evidence type="ECO:0000256" key="6">
    <source>
        <dbReference type="ARBA" id="ARBA00023118"/>
    </source>
</evidence>
<keyword evidence="4" id="KW-0547">Nucleotide-binding</keyword>
<evidence type="ECO:0000313" key="10">
    <source>
        <dbReference type="EMBL" id="SHH16115.1"/>
    </source>
</evidence>
<comment type="subcellular location">
    <subcellularLocation>
        <location evidence="1">Cell membrane</location>
    </subcellularLocation>
</comment>
<dbReference type="InterPro" id="IPR043760">
    <property type="entry name" value="PycTM_dom"/>
</dbReference>
<evidence type="ECO:0000256" key="7">
    <source>
        <dbReference type="ARBA" id="ARBA00023136"/>
    </source>
</evidence>
<keyword evidence="7 8" id="KW-0472">Membrane</keyword>
<dbReference type="RefSeq" id="WP_242947417.1">
    <property type="nucleotide sequence ID" value="NZ_FQXJ01000003.1"/>
</dbReference>
<name>A0A1M5QPT9_9FIRM</name>
<keyword evidence="11" id="KW-1185">Reference proteome</keyword>
<keyword evidence="5 8" id="KW-1133">Transmembrane helix</keyword>
<feature type="transmembrane region" description="Helical" evidence="8">
    <location>
        <begin position="28"/>
        <end position="51"/>
    </location>
</feature>
<sequence length="199" mass="22683">MDKKTQLEYLYKSLEDVQGTIRFTDSKAGALIAASGVLSVYQVPLGQAILVHFKLPITIYAICTLVVSTISIFSFISSLLIAFKSINPMTSPEKHILKDNLTANIPFYLNNIVPKQSFIDCLYERKTSHLKHSAKILFEKLKKDSISEDLLKSLIIELCKVSYIREKKIFRVYSAYRLFALGLLFLIISSWMAHSIQWI</sequence>
<evidence type="ECO:0000256" key="3">
    <source>
        <dbReference type="ARBA" id="ARBA00022692"/>
    </source>
</evidence>
<evidence type="ECO:0000256" key="4">
    <source>
        <dbReference type="ARBA" id="ARBA00022741"/>
    </source>
</evidence>
<evidence type="ECO:0000313" key="11">
    <source>
        <dbReference type="Proteomes" id="UP000183954"/>
    </source>
</evidence>
<dbReference type="Proteomes" id="UP000183954">
    <property type="component" value="Unassembled WGS sequence"/>
</dbReference>
<dbReference type="Pfam" id="PF18967">
    <property type="entry name" value="PycTM"/>
    <property type="match status" value="1"/>
</dbReference>
<keyword evidence="2" id="KW-1003">Cell membrane</keyword>
<evidence type="ECO:0000256" key="5">
    <source>
        <dbReference type="ARBA" id="ARBA00022989"/>
    </source>
</evidence>
<protein>
    <recommendedName>
        <fullName evidence="9">Pycsar effector protein domain-containing protein</fullName>
    </recommendedName>
</protein>
<organism evidence="10 11">
    <name type="scientific">Desulfosporosinus lacus DSM 15449</name>
    <dbReference type="NCBI Taxonomy" id="1121420"/>
    <lineage>
        <taxon>Bacteria</taxon>
        <taxon>Bacillati</taxon>
        <taxon>Bacillota</taxon>
        <taxon>Clostridia</taxon>
        <taxon>Eubacteriales</taxon>
        <taxon>Desulfitobacteriaceae</taxon>
        <taxon>Desulfosporosinus</taxon>
    </lineage>
</organism>
<evidence type="ECO:0000256" key="8">
    <source>
        <dbReference type="SAM" id="Phobius"/>
    </source>
</evidence>
<accession>A0A1M5QPT9</accession>
<dbReference type="AlphaFoldDB" id="A0A1M5QPT9"/>
<feature type="transmembrane region" description="Helical" evidence="8">
    <location>
        <begin position="57"/>
        <end position="83"/>
    </location>
</feature>
<gene>
    <name evidence="10" type="ORF">SAMN02746098_00329</name>
</gene>
<evidence type="ECO:0000256" key="2">
    <source>
        <dbReference type="ARBA" id="ARBA00022475"/>
    </source>
</evidence>
<feature type="transmembrane region" description="Helical" evidence="8">
    <location>
        <begin position="175"/>
        <end position="193"/>
    </location>
</feature>
<feature type="domain" description="Pycsar effector protein" evidence="9">
    <location>
        <begin position="10"/>
        <end position="189"/>
    </location>
</feature>
<reference evidence="11" key="1">
    <citation type="submission" date="2016-11" db="EMBL/GenBank/DDBJ databases">
        <authorList>
            <person name="Varghese N."/>
            <person name="Submissions S."/>
        </authorList>
    </citation>
    <scope>NUCLEOTIDE SEQUENCE [LARGE SCALE GENOMIC DNA]</scope>
    <source>
        <strain evidence="11">DSM 15449</strain>
    </source>
</reference>
<keyword evidence="6" id="KW-0051">Antiviral defense</keyword>
<dbReference type="STRING" id="1121420.SAMN02746098_00329"/>
<evidence type="ECO:0000259" key="9">
    <source>
        <dbReference type="Pfam" id="PF18967"/>
    </source>
</evidence>